<accession>A0ABQ8KB99</accession>
<evidence type="ECO:0008006" key="3">
    <source>
        <dbReference type="Google" id="ProtNLM"/>
    </source>
</evidence>
<dbReference type="GeneID" id="72005083"/>
<evidence type="ECO:0000313" key="1">
    <source>
        <dbReference type="EMBL" id="KAH9834141.1"/>
    </source>
</evidence>
<dbReference type="RefSeq" id="XP_047776797.1">
    <property type="nucleotide sequence ID" value="XM_047924351.1"/>
</dbReference>
<reference evidence="1 2" key="1">
    <citation type="journal article" date="2021" name="Environ. Microbiol.">
        <title>Gene family expansions and transcriptome signatures uncover fungal adaptations to wood decay.</title>
        <authorList>
            <person name="Hage H."/>
            <person name="Miyauchi S."/>
            <person name="Viragh M."/>
            <person name="Drula E."/>
            <person name="Min B."/>
            <person name="Chaduli D."/>
            <person name="Navarro D."/>
            <person name="Favel A."/>
            <person name="Norest M."/>
            <person name="Lesage-Meessen L."/>
            <person name="Balint B."/>
            <person name="Merenyi Z."/>
            <person name="de Eugenio L."/>
            <person name="Morin E."/>
            <person name="Martinez A.T."/>
            <person name="Baldrian P."/>
            <person name="Stursova M."/>
            <person name="Martinez M.J."/>
            <person name="Novotny C."/>
            <person name="Magnuson J.K."/>
            <person name="Spatafora J.W."/>
            <person name="Maurice S."/>
            <person name="Pangilinan J."/>
            <person name="Andreopoulos W."/>
            <person name="LaButti K."/>
            <person name="Hundley H."/>
            <person name="Na H."/>
            <person name="Kuo A."/>
            <person name="Barry K."/>
            <person name="Lipzen A."/>
            <person name="Henrissat B."/>
            <person name="Riley R."/>
            <person name="Ahrendt S."/>
            <person name="Nagy L.G."/>
            <person name="Grigoriev I.V."/>
            <person name="Martin F."/>
            <person name="Rosso M.N."/>
        </authorList>
    </citation>
    <scope>NUCLEOTIDE SEQUENCE [LARGE SCALE GENOMIC DNA]</scope>
    <source>
        <strain evidence="1 2">CIRM-BRFM 1785</strain>
    </source>
</reference>
<dbReference type="Proteomes" id="UP000814176">
    <property type="component" value="Unassembled WGS sequence"/>
</dbReference>
<evidence type="ECO:0000313" key="2">
    <source>
        <dbReference type="Proteomes" id="UP000814176"/>
    </source>
</evidence>
<name>A0ABQ8KB99_9APHY</name>
<dbReference type="EMBL" id="JADCUA010000016">
    <property type="protein sequence ID" value="KAH9834141.1"/>
    <property type="molecule type" value="Genomic_DNA"/>
</dbReference>
<organism evidence="1 2">
    <name type="scientific">Rhodofomes roseus</name>
    <dbReference type="NCBI Taxonomy" id="34475"/>
    <lineage>
        <taxon>Eukaryota</taxon>
        <taxon>Fungi</taxon>
        <taxon>Dikarya</taxon>
        <taxon>Basidiomycota</taxon>
        <taxon>Agaricomycotina</taxon>
        <taxon>Agaricomycetes</taxon>
        <taxon>Polyporales</taxon>
        <taxon>Rhodofomes</taxon>
    </lineage>
</organism>
<proteinExistence type="predicted"/>
<feature type="non-terminal residue" evidence="1">
    <location>
        <position position="1"/>
    </location>
</feature>
<gene>
    <name evidence="1" type="ORF">C8Q71DRAFT_771370</name>
</gene>
<keyword evidence="2" id="KW-1185">Reference proteome</keyword>
<comment type="caution">
    <text evidence="1">The sequence shown here is derived from an EMBL/GenBank/DDBJ whole genome shotgun (WGS) entry which is preliminary data.</text>
</comment>
<protein>
    <recommendedName>
        <fullName evidence="3">Transposase</fullName>
    </recommendedName>
</protein>
<sequence length="81" mass="9222">VISSYIYPFRQRTQIRSLMCSLSWALTACLPKMTIITRPYPTQTGKPTENICKVLINRFKCTKSVLGSPTRARDTVRAKLT</sequence>